<dbReference type="AlphaFoldDB" id="A0AAV4XEX9"/>
<dbReference type="Proteomes" id="UP001054945">
    <property type="component" value="Unassembled WGS sequence"/>
</dbReference>
<keyword evidence="2" id="KW-1185">Reference proteome</keyword>
<reference evidence="1 2" key="1">
    <citation type="submission" date="2021-06" db="EMBL/GenBank/DDBJ databases">
        <title>Caerostris extrusa draft genome.</title>
        <authorList>
            <person name="Kono N."/>
            <person name="Arakawa K."/>
        </authorList>
    </citation>
    <scope>NUCLEOTIDE SEQUENCE [LARGE SCALE GENOMIC DNA]</scope>
</reference>
<sequence length="122" mass="14088">MEEDSPRKISNENSELFEGVKMKVKNCVESSEIPKNGTHFGRVFLFDFFKWDREERIKLSSESDVDKFSSIPGSRSIISNEFAKRGCLGSRDTGNLSDGEREVYARSWTRRITIGILFKREI</sequence>
<gene>
    <name evidence="1" type="ORF">CEXT_240781</name>
</gene>
<protein>
    <submittedName>
        <fullName evidence="1">Uncharacterized protein</fullName>
    </submittedName>
</protein>
<name>A0AAV4XEX9_CAEEX</name>
<comment type="caution">
    <text evidence="1">The sequence shown here is derived from an EMBL/GenBank/DDBJ whole genome shotgun (WGS) entry which is preliminary data.</text>
</comment>
<evidence type="ECO:0000313" key="2">
    <source>
        <dbReference type="Proteomes" id="UP001054945"/>
    </source>
</evidence>
<proteinExistence type="predicted"/>
<dbReference type="EMBL" id="BPLR01000239">
    <property type="protein sequence ID" value="GIY93144.1"/>
    <property type="molecule type" value="Genomic_DNA"/>
</dbReference>
<accession>A0AAV4XEX9</accession>
<organism evidence="1 2">
    <name type="scientific">Caerostris extrusa</name>
    <name type="common">Bark spider</name>
    <name type="synonym">Caerostris bankana</name>
    <dbReference type="NCBI Taxonomy" id="172846"/>
    <lineage>
        <taxon>Eukaryota</taxon>
        <taxon>Metazoa</taxon>
        <taxon>Ecdysozoa</taxon>
        <taxon>Arthropoda</taxon>
        <taxon>Chelicerata</taxon>
        <taxon>Arachnida</taxon>
        <taxon>Araneae</taxon>
        <taxon>Araneomorphae</taxon>
        <taxon>Entelegynae</taxon>
        <taxon>Araneoidea</taxon>
        <taxon>Araneidae</taxon>
        <taxon>Caerostris</taxon>
    </lineage>
</organism>
<evidence type="ECO:0000313" key="1">
    <source>
        <dbReference type="EMBL" id="GIY93144.1"/>
    </source>
</evidence>